<dbReference type="Proteomes" id="UP000738349">
    <property type="component" value="Unassembled WGS sequence"/>
</dbReference>
<reference evidence="2" key="1">
    <citation type="journal article" date="2021" name="Nat. Commun.">
        <title>Genetic determinants of endophytism in the Arabidopsis root mycobiome.</title>
        <authorList>
            <person name="Mesny F."/>
            <person name="Miyauchi S."/>
            <person name="Thiergart T."/>
            <person name="Pickel B."/>
            <person name="Atanasova L."/>
            <person name="Karlsson M."/>
            <person name="Huettel B."/>
            <person name="Barry K.W."/>
            <person name="Haridas S."/>
            <person name="Chen C."/>
            <person name="Bauer D."/>
            <person name="Andreopoulos W."/>
            <person name="Pangilinan J."/>
            <person name="LaButti K."/>
            <person name="Riley R."/>
            <person name="Lipzen A."/>
            <person name="Clum A."/>
            <person name="Drula E."/>
            <person name="Henrissat B."/>
            <person name="Kohler A."/>
            <person name="Grigoriev I.V."/>
            <person name="Martin F.M."/>
            <person name="Hacquard S."/>
        </authorList>
    </citation>
    <scope>NUCLEOTIDE SEQUENCE</scope>
    <source>
        <strain evidence="2">MPI-CAGE-AT-0147</strain>
    </source>
</reference>
<keyword evidence="1" id="KW-0812">Transmembrane</keyword>
<accession>A0A9P9EX38</accession>
<keyword evidence="3" id="KW-1185">Reference proteome</keyword>
<dbReference type="EMBL" id="JAGMUV010000008">
    <property type="protein sequence ID" value="KAH7146233.1"/>
    <property type="molecule type" value="Genomic_DNA"/>
</dbReference>
<evidence type="ECO:0000313" key="2">
    <source>
        <dbReference type="EMBL" id="KAH7146233.1"/>
    </source>
</evidence>
<feature type="transmembrane region" description="Helical" evidence="1">
    <location>
        <begin position="200"/>
        <end position="222"/>
    </location>
</feature>
<dbReference type="PANTHER" id="PTHR35394:SF5">
    <property type="entry name" value="DUF3176 DOMAIN-CONTAINING PROTEIN"/>
    <property type="match status" value="1"/>
</dbReference>
<organism evidence="2 3">
    <name type="scientific">Dactylonectria macrodidyma</name>
    <dbReference type="NCBI Taxonomy" id="307937"/>
    <lineage>
        <taxon>Eukaryota</taxon>
        <taxon>Fungi</taxon>
        <taxon>Dikarya</taxon>
        <taxon>Ascomycota</taxon>
        <taxon>Pezizomycotina</taxon>
        <taxon>Sordariomycetes</taxon>
        <taxon>Hypocreomycetidae</taxon>
        <taxon>Hypocreales</taxon>
        <taxon>Nectriaceae</taxon>
        <taxon>Dactylonectria</taxon>
    </lineage>
</organism>
<evidence type="ECO:0000313" key="3">
    <source>
        <dbReference type="Proteomes" id="UP000738349"/>
    </source>
</evidence>
<name>A0A9P9EX38_9HYPO</name>
<keyword evidence="1" id="KW-1133">Transmembrane helix</keyword>
<sequence>MAAFALIHAPAEYWAGDVPWEDAEIQATECAMSYCVKTYKPIMINGKLDPRQMPTSYARESDSWRPFIQDPEASGNETMIQQINSDVRNSLAPLHALEHTPGCEYVERSDLKLILIDGDATIPNKVQRSFIITQEAIQATMWGMNQGVVESINNMLGDATNMTAAFDNAARLLTYRIGEIRARKVHGIAEQWVILVKVRWAFLVAPIAMVLGGVLFAANVVIESEMLRLPTLKADPLNAFIYGFDNRSRNQIDNKVMDEEALKKVAIGLRKTKSGIELQSVS</sequence>
<evidence type="ECO:0000256" key="1">
    <source>
        <dbReference type="SAM" id="Phobius"/>
    </source>
</evidence>
<comment type="caution">
    <text evidence="2">The sequence shown here is derived from an EMBL/GenBank/DDBJ whole genome shotgun (WGS) entry which is preliminary data.</text>
</comment>
<protein>
    <submittedName>
        <fullName evidence="2">Uncharacterized protein</fullName>
    </submittedName>
</protein>
<gene>
    <name evidence="2" type="ORF">EDB81DRAFT_485910</name>
</gene>
<dbReference type="PANTHER" id="PTHR35394">
    <property type="entry name" value="DUF3176 DOMAIN-CONTAINING PROTEIN"/>
    <property type="match status" value="1"/>
</dbReference>
<dbReference type="OrthoDB" id="5242705at2759"/>
<proteinExistence type="predicted"/>
<keyword evidence="1" id="KW-0472">Membrane</keyword>
<dbReference type="AlphaFoldDB" id="A0A9P9EX38"/>